<dbReference type="Gene3D" id="3.40.630.30">
    <property type="match status" value="1"/>
</dbReference>
<evidence type="ECO:0000259" key="1">
    <source>
        <dbReference type="PROSITE" id="PS51186"/>
    </source>
</evidence>
<reference evidence="2" key="1">
    <citation type="submission" date="2019-08" db="EMBL/GenBank/DDBJ databases">
        <authorList>
            <person name="Kucharzyk K."/>
            <person name="Murdoch R.W."/>
            <person name="Higgins S."/>
            <person name="Loffler F."/>
        </authorList>
    </citation>
    <scope>NUCLEOTIDE SEQUENCE</scope>
</reference>
<comment type="caution">
    <text evidence="2">The sequence shown here is derived from an EMBL/GenBank/DDBJ whole genome shotgun (WGS) entry which is preliminary data.</text>
</comment>
<evidence type="ECO:0000313" key="2">
    <source>
        <dbReference type="EMBL" id="MPN12124.1"/>
    </source>
</evidence>
<dbReference type="EMBL" id="VSSQ01058417">
    <property type="protein sequence ID" value="MPN12124.1"/>
    <property type="molecule type" value="Genomic_DNA"/>
</dbReference>
<dbReference type="GO" id="GO:0016747">
    <property type="term" value="F:acyltransferase activity, transferring groups other than amino-acyl groups"/>
    <property type="evidence" value="ECO:0007669"/>
    <property type="project" value="InterPro"/>
</dbReference>
<accession>A0A645FI37</accession>
<dbReference type="Pfam" id="PF00583">
    <property type="entry name" value="Acetyltransf_1"/>
    <property type="match status" value="1"/>
</dbReference>
<feature type="domain" description="N-acetyltransferase" evidence="1">
    <location>
        <begin position="2"/>
        <end position="173"/>
    </location>
</feature>
<dbReference type="InterPro" id="IPR000182">
    <property type="entry name" value="GNAT_dom"/>
</dbReference>
<dbReference type="AlphaFoldDB" id="A0A645FI37"/>
<protein>
    <recommendedName>
        <fullName evidence="1">N-acetyltransferase domain-containing protein</fullName>
    </recommendedName>
</protein>
<organism evidence="2">
    <name type="scientific">bioreactor metagenome</name>
    <dbReference type="NCBI Taxonomy" id="1076179"/>
    <lineage>
        <taxon>unclassified sequences</taxon>
        <taxon>metagenomes</taxon>
        <taxon>ecological metagenomes</taxon>
    </lineage>
</organism>
<dbReference type="PROSITE" id="PS51186">
    <property type="entry name" value="GNAT"/>
    <property type="match status" value="1"/>
</dbReference>
<dbReference type="SUPFAM" id="SSF55729">
    <property type="entry name" value="Acyl-CoA N-acyltransferases (Nat)"/>
    <property type="match status" value="1"/>
</dbReference>
<name>A0A645FI37_9ZZZZ</name>
<gene>
    <name evidence="2" type="ORF">SDC9_159436</name>
</gene>
<sequence>MIEIRELTEMHMKEAIELRILCWTEELAGKAENTLSVEEELEMWIDWMNTAEENNDIRMLVGAFEGERMLGVAFCSFAETFDIPERGIELNGLWVYPDQRGRGISLIMMIYILDFYLAKGMESIVIYNHHYAPSNQFYHKFGAKVTRQEYQLDGSLLIDVFLADMAEMKRKMEQSLKKYIEI</sequence>
<dbReference type="InterPro" id="IPR016181">
    <property type="entry name" value="Acyl_CoA_acyltransferase"/>
</dbReference>
<dbReference type="CDD" id="cd04301">
    <property type="entry name" value="NAT_SF"/>
    <property type="match status" value="1"/>
</dbReference>
<proteinExistence type="predicted"/>